<dbReference type="GO" id="GO:0016705">
    <property type="term" value="F:oxidoreductase activity, acting on paired donors, with incorporation or reduction of molecular oxygen"/>
    <property type="evidence" value="ECO:0007669"/>
    <property type="project" value="InterPro"/>
</dbReference>
<feature type="transmembrane region" description="Helical" evidence="1">
    <location>
        <begin position="50"/>
        <end position="72"/>
    </location>
</feature>
<proteinExistence type="predicted"/>
<dbReference type="GO" id="GO:0004497">
    <property type="term" value="F:monooxygenase activity"/>
    <property type="evidence" value="ECO:0007669"/>
    <property type="project" value="InterPro"/>
</dbReference>
<reference evidence="2" key="2">
    <citation type="submission" date="2023-04" db="EMBL/GenBank/DDBJ databases">
        <authorList>
            <person name="Bruccoleri R.E."/>
            <person name="Oakeley E.J."/>
            <person name="Faust A.-M."/>
            <person name="Dessus-Babus S."/>
            <person name="Altorfer M."/>
            <person name="Burckhardt D."/>
            <person name="Oertli M."/>
            <person name="Naumann U."/>
            <person name="Petersen F."/>
            <person name="Wong J."/>
        </authorList>
    </citation>
    <scope>NUCLEOTIDE SEQUENCE</scope>
    <source>
        <strain evidence="2">GSM-AAB239-AS_SAM_17_03QT</strain>
        <tissue evidence="2">Leaf</tissue>
    </source>
</reference>
<comment type="caution">
    <text evidence="2">The sequence shown here is derived from an EMBL/GenBank/DDBJ whole genome shotgun (WGS) entry which is preliminary data.</text>
</comment>
<dbReference type="GO" id="GO:0005506">
    <property type="term" value="F:iron ion binding"/>
    <property type="evidence" value="ECO:0007669"/>
    <property type="project" value="InterPro"/>
</dbReference>
<protein>
    <submittedName>
        <fullName evidence="2">Cytochrome P450 711A1</fullName>
    </submittedName>
</protein>
<dbReference type="InterPro" id="IPR001128">
    <property type="entry name" value="Cyt_P450"/>
</dbReference>
<organism evidence="2 3">
    <name type="scientific">Iris pallida</name>
    <name type="common">Sweet iris</name>
    <dbReference type="NCBI Taxonomy" id="29817"/>
    <lineage>
        <taxon>Eukaryota</taxon>
        <taxon>Viridiplantae</taxon>
        <taxon>Streptophyta</taxon>
        <taxon>Embryophyta</taxon>
        <taxon>Tracheophyta</taxon>
        <taxon>Spermatophyta</taxon>
        <taxon>Magnoliopsida</taxon>
        <taxon>Liliopsida</taxon>
        <taxon>Asparagales</taxon>
        <taxon>Iridaceae</taxon>
        <taxon>Iridoideae</taxon>
        <taxon>Irideae</taxon>
        <taxon>Iris</taxon>
    </lineage>
</organism>
<dbReference type="InterPro" id="IPR036396">
    <property type="entry name" value="Cyt_P450_sf"/>
</dbReference>
<dbReference type="PANTHER" id="PTHR24301:SF2">
    <property type="entry name" value="THROMBOXANE-A SYNTHASE"/>
    <property type="match status" value="1"/>
</dbReference>
<dbReference type="PANTHER" id="PTHR24301">
    <property type="entry name" value="THROMBOXANE-A SYNTHASE"/>
    <property type="match status" value="1"/>
</dbReference>
<keyword evidence="1" id="KW-0472">Membrane</keyword>
<dbReference type="Gene3D" id="1.10.630.10">
    <property type="entry name" value="Cytochrome P450"/>
    <property type="match status" value="1"/>
</dbReference>
<evidence type="ECO:0000256" key="1">
    <source>
        <dbReference type="SAM" id="Phobius"/>
    </source>
</evidence>
<keyword evidence="1" id="KW-1133">Transmembrane helix</keyword>
<evidence type="ECO:0000313" key="2">
    <source>
        <dbReference type="EMBL" id="KAJ6802297.1"/>
    </source>
</evidence>
<evidence type="ECO:0000313" key="3">
    <source>
        <dbReference type="Proteomes" id="UP001140949"/>
    </source>
</evidence>
<dbReference type="PRINTS" id="PR00463">
    <property type="entry name" value="EP450I"/>
</dbReference>
<dbReference type="AlphaFoldDB" id="A0AAX6EDS0"/>
<accession>A0AAX6EDS0</accession>
<reference evidence="2" key="1">
    <citation type="journal article" date="2023" name="GigaByte">
        <title>Genome assembly of the bearded iris, Iris pallida Lam.</title>
        <authorList>
            <person name="Bruccoleri R.E."/>
            <person name="Oakeley E.J."/>
            <person name="Faust A.M.E."/>
            <person name="Altorfer M."/>
            <person name="Dessus-Babus S."/>
            <person name="Burckhardt D."/>
            <person name="Oertli M."/>
            <person name="Naumann U."/>
            <person name="Petersen F."/>
            <person name="Wong J."/>
        </authorList>
    </citation>
    <scope>NUCLEOTIDE SEQUENCE</scope>
    <source>
        <strain evidence="2">GSM-AAB239-AS_SAM_17_03QT</strain>
    </source>
</reference>
<dbReference type="InterPro" id="IPR002401">
    <property type="entry name" value="Cyt_P450_E_grp-I"/>
</dbReference>
<dbReference type="GO" id="GO:0020037">
    <property type="term" value="F:heme binding"/>
    <property type="evidence" value="ECO:0007669"/>
    <property type="project" value="InterPro"/>
</dbReference>
<dbReference type="SUPFAM" id="SSF48264">
    <property type="entry name" value="Cytochrome P450"/>
    <property type="match status" value="1"/>
</dbReference>
<dbReference type="Proteomes" id="UP001140949">
    <property type="component" value="Unassembled WGS sequence"/>
</dbReference>
<keyword evidence="3" id="KW-1185">Reference proteome</keyword>
<name>A0AAX6EDS0_IRIPA</name>
<keyword evidence="1" id="KW-0812">Transmembrane</keyword>
<dbReference type="Pfam" id="PF00067">
    <property type="entry name" value="p450"/>
    <property type="match status" value="1"/>
</dbReference>
<gene>
    <name evidence="2" type="ORF">M6B38_194580</name>
</gene>
<dbReference type="EMBL" id="JANAVB010037417">
    <property type="protein sequence ID" value="KAJ6802297.1"/>
    <property type="molecule type" value="Genomic_DNA"/>
</dbReference>
<sequence>MDRSQPSFVRSLIVEYISNMESMGMMVKLVGGEEEEGALQVGFRSAGASIWTLAFTSLLALGIAGFVAYCYAPYWAVRKVPGPPSTFLLGHLPLMAKHGPDVFAVLANTYGPIFRFHMGRQPLVIVADAELCREVGIKKFKSMPNRSLPSAISGSPLHLKGLFSTRDSRWSAMRNTLVSLYQPSNLANLIPVMQSYVDSASRRVSAAAREDQDIPASDLFLKMATDVIGQTAFGSNFGLLEEEEADHKQTNGSDHDVSSSFIKLHIYATTSIKMDLNASFSIILGLLIPMLQEPFRQILKRIPGTADRKIDQTNKRLSKKVEEMVAKKEQEMGRGSKDKDIVSAILRARESDGATRGLFTSDYVSSLAYEHLLAGSTTTSFTLSCLVYLVSEHPEVEKKLLAEIDGFGSHDLVPNADDLQHMFPYLDQARDKGDAKVLYSFAIGGERNIAAS</sequence>